<evidence type="ECO:0000256" key="2">
    <source>
        <dbReference type="SAM" id="SignalP"/>
    </source>
</evidence>
<dbReference type="PANTHER" id="PTHR24253">
    <property type="entry name" value="TRANSMEMBRANE PROTEASE SERINE"/>
    <property type="match status" value="1"/>
</dbReference>
<evidence type="ECO:0000256" key="1">
    <source>
        <dbReference type="ARBA" id="ARBA00023157"/>
    </source>
</evidence>
<dbReference type="PROSITE" id="PS50240">
    <property type="entry name" value="TRYPSIN_DOM"/>
    <property type="match status" value="1"/>
</dbReference>
<dbReference type="SMART" id="SM00020">
    <property type="entry name" value="Tryp_SPc"/>
    <property type="match status" value="1"/>
</dbReference>
<dbReference type="Pfam" id="PF00089">
    <property type="entry name" value="Trypsin"/>
    <property type="match status" value="1"/>
</dbReference>
<accession>A0A919J7S4</accession>
<organism evidence="4 5">
    <name type="scientific">Paractinoplanes ferrugineus</name>
    <dbReference type="NCBI Taxonomy" id="113564"/>
    <lineage>
        <taxon>Bacteria</taxon>
        <taxon>Bacillati</taxon>
        <taxon>Actinomycetota</taxon>
        <taxon>Actinomycetes</taxon>
        <taxon>Micromonosporales</taxon>
        <taxon>Micromonosporaceae</taxon>
        <taxon>Paractinoplanes</taxon>
    </lineage>
</organism>
<keyword evidence="4" id="KW-0645">Protease</keyword>
<dbReference type="GO" id="GO:0004252">
    <property type="term" value="F:serine-type endopeptidase activity"/>
    <property type="evidence" value="ECO:0007669"/>
    <property type="project" value="InterPro"/>
</dbReference>
<proteinExistence type="predicted"/>
<keyword evidence="4" id="KW-0378">Hydrolase</keyword>
<dbReference type="SUPFAM" id="SSF50494">
    <property type="entry name" value="Trypsin-like serine proteases"/>
    <property type="match status" value="1"/>
</dbReference>
<dbReference type="Proteomes" id="UP000598174">
    <property type="component" value="Unassembled WGS sequence"/>
</dbReference>
<dbReference type="Gene3D" id="2.40.10.10">
    <property type="entry name" value="Trypsin-like serine proteases"/>
    <property type="match status" value="1"/>
</dbReference>
<evidence type="ECO:0000313" key="5">
    <source>
        <dbReference type="Proteomes" id="UP000598174"/>
    </source>
</evidence>
<keyword evidence="5" id="KW-1185">Reference proteome</keyword>
<comment type="caution">
    <text evidence="4">The sequence shown here is derived from an EMBL/GenBank/DDBJ whole genome shotgun (WGS) entry which is preliminary data.</text>
</comment>
<gene>
    <name evidence="4" type="ORF">Afe05nite_60390</name>
</gene>
<feature type="chain" id="PRO_5037962285" evidence="2">
    <location>
        <begin position="31"/>
        <end position="297"/>
    </location>
</feature>
<dbReference type="AlphaFoldDB" id="A0A919J7S4"/>
<keyword evidence="2" id="KW-0732">Signal</keyword>
<dbReference type="InterPro" id="IPR001254">
    <property type="entry name" value="Trypsin_dom"/>
</dbReference>
<dbReference type="InterPro" id="IPR043504">
    <property type="entry name" value="Peptidase_S1_PA_chymotrypsin"/>
</dbReference>
<sequence>MTVRTWLAGIASAGLALTTLVTLSSQPAAAAGDEPGVMIIGGNDATENYSFAARLLTTYAGLGVARCTGSFVTDRGRIGVATNAHCVSDLDTGAAMPASTVQVQAGSTHLDQLTTLQATRVEVFPTWDWGTGDDPFADVAVVNVTIPAGLRITAVPLADWVRARQKVRLLGWGKTFYEATEPPAVLQQLDTRLTAHSACATAGITAGELCVAPAANGGQACFGDSGGPALGRRGRSWVVLGGASRGTDESTCTGPLVYTDFVYYSRWIGRQLAGEHTPRSPRHVDPRAARRFWGLAG</sequence>
<name>A0A919J7S4_9ACTN</name>
<feature type="signal peptide" evidence="2">
    <location>
        <begin position="1"/>
        <end position="30"/>
    </location>
</feature>
<dbReference type="InterPro" id="IPR009003">
    <property type="entry name" value="Peptidase_S1_PA"/>
</dbReference>
<reference evidence="4" key="1">
    <citation type="submission" date="2021-01" db="EMBL/GenBank/DDBJ databases">
        <title>Whole genome shotgun sequence of Actinoplanes ferrugineus NBRC 15555.</title>
        <authorList>
            <person name="Komaki H."/>
            <person name="Tamura T."/>
        </authorList>
    </citation>
    <scope>NUCLEOTIDE SEQUENCE</scope>
    <source>
        <strain evidence="4">NBRC 15555</strain>
    </source>
</reference>
<keyword evidence="1" id="KW-1015">Disulfide bond</keyword>
<dbReference type="EMBL" id="BOMM01000052">
    <property type="protein sequence ID" value="GIE14199.1"/>
    <property type="molecule type" value="Genomic_DNA"/>
</dbReference>
<dbReference type="GO" id="GO:0006508">
    <property type="term" value="P:proteolysis"/>
    <property type="evidence" value="ECO:0007669"/>
    <property type="project" value="UniProtKB-KW"/>
</dbReference>
<feature type="domain" description="Peptidase S1" evidence="3">
    <location>
        <begin position="39"/>
        <end position="273"/>
    </location>
</feature>
<dbReference type="RefSeq" id="WP_203820612.1">
    <property type="nucleotide sequence ID" value="NZ_BAAABP010000015.1"/>
</dbReference>
<protein>
    <submittedName>
        <fullName evidence="4">Serine protease</fullName>
    </submittedName>
</protein>
<evidence type="ECO:0000313" key="4">
    <source>
        <dbReference type="EMBL" id="GIE14199.1"/>
    </source>
</evidence>
<evidence type="ECO:0000259" key="3">
    <source>
        <dbReference type="PROSITE" id="PS50240"/>
    </source>
</evidence>
<dbReference type="PANTHER" id="PTHR24253:SF153">
    <property type="entry name" value="SERINE PROTEASE HEPSIN"/>
    <property type="match status" value="1"/>
</dbReference>